<protein>
    <submittedName>
        <fullName evidence="1">Uncharacterized protein</fullName>
    </submittedName>
</protein>
<evidence type="ECO:0000313" key="1">
    <source>
        <dbReference type="EMBL" id="CCI47943.1"/>
    </source>
</evidence>
<keyword evidence="2" id="KW-1185">Reference proteome</keyword>
<gene>
    <name evidence="1" type="ORF">BN9_089860</name>
</gene>
<organism evidence="1 2">
    <name type="scientific">Albugo candida</name>
    <dbReference type="NCBI Taxonomy" id="65357"/>
    <lineage>
        <taxon>Eukaryota</taxon>
        <taxon>Sar</taxon>
        <taxon>Stramenopiles</taxon>
        <taxon>Oomycota</taxon>
        <taxon>Peronosporomycetes</taxon>
        <taxon>Albuginales</taxon>
        <taxon>Albuginaceae</taxon>
        <taxon>Albugo</taxon>
    </lineage>
</organism>
<dbReference type="Proteomes" id="UP000053237">
    <property type="component" value="Unassembled WGS sequence"/>
</dbReference>
<sequence>MLPNRRVQKGDYIHFAFPASVAQSFVCVCLRFWDEPPVSVHLEYFASLNLELDGDEMHVSIMTEKRCEDEAEANIRLNTLSKFILDKLARAFRESGFDGSALDARPRADDTDLPPFMFQSCAVYQVLVTPLQQEIKDGDFRAEMH</sequence>
<name>A0A024GMG0_9STRA</name>
<accession>A0A024GMG0</accession>
<dbReference type="EMBL" id="CAIX01000196">
    <property type="protein sequence ID" value="CCI47943.1"/>
    <property type="molecule type" value="Genomic_DNA"/>
</dbReference>
<dbReference type="OrthoDB" id="2157517at2759"/>
<dbReference type="InParanoid" id="A0A024GMG0"/>
<reference evidence="1 2" key="1">
    <citation type="submission" date="2012-05" db="EMBL/GenBank/DDBJ databases">
        <title>Recombination and specialization in a pathogen metapopulation.</title>
        <authorList>
            <person name="Gardiner A."/>
            <person name="Kemen E."/>
            <person name="Schultz-Larsen T."/>
            <person name="MacLean D."/>
            <person name="Van Oosterhout C."/>
            <person name="Jones J.D.G."/>
        </authorList>
    </citation>
    <scope>NUCLEOTIDE SEQUENCE [LARGE SCALE GENOMIC DNA]</scope>
    <source>
        <strain evidence="1 2">Ac Nc2</strain>
    </source>
</reference>
<comment type="caution">
    <text evidence="1">The sequence shown here is derived from an EMBL/GenBank/DDBJ whole genome shotgun (WGS) entry which is preliminary data.</text>
</comment>
<evidence type="ECO:0000313" key="2">
    <source>
        <dbReference type="Proteomes" id="UP000053237"/>
    </source>
</evidence>
<dbReference type="AlphaFoldDB" id="A0A024GMG0"/>
<proteinExistence type="predicted"/>